<evidence type="ECO:0000313" key="1">
    <source>
        <dbReference type="EMBL" id="EJD34690.1"/>
    </source>
</evidence>
<protein>
    <recommendedName>
        <fullName evidence="3">ABM domain-containing protein</fullName>
    </recommendedName>
</protein>
<dbReference type="AlphaFoldDB" id="J0LDI1"/>
<proteinExistence type="predicted"/>
<evidence type="ECO:0000313" key="2">
    <source>
        <dbReference type="Proteomes" id="UP000006514"/>
    </source>
</evidence>
<name>J0LDI1_AURST</name>
<organism evidence="1 2">
    <name type="scientific">Auricularia subglabra (strain TFB-10046 / SS5)</name>
    <name type="common">White-rot fungus</name>
    <name type="synonym">Auricularia delicata (strain TFB10046)</name>
    <dbReference type="NCBI Taxonomy" id="717982"/>
    <lineage>
        <taxon>Eukaryota</taxon>
        <taxon>Fungi</taxon>
        <taxon>Dikarya</taxon>
        <taxon>Basidiomycota</taxon>
        <taxon>Agaricomycotina</taxon>
        <taxon>Agaricomycetes</taxon>
        <taxon>Auriculariales</taxon>
        <taxon>Auriculariaceae</taxon>
        <taxon>Auricularia</taxon>
    </lineage>
</organism>
<dbReference type="OrthoDB" id="2851338at2759"/>
<keyword evidence="2" id="KW-1185">Reference proteome</keyword>
<dbReference type="KEGG" id="adl:AURDEDRAFT_131034"/>
<accession>J0LDI1</accession>
<evidence type="ECO:0008006" key="3">
    <source>
        <dbReference type="Google" id="ProtNLM"/>
    </source>
</evidence>
<gene>
    <name evidence="1" type="ORF">AURDEDRAFT_131034</name>
</gene>
<reference evidence="2" key="1">
    <citation type="journal article" date="2012" name="Science">
        <title>The Paleozoic origin of enzymatic lignin decomposition reconstructed from 31 fungal genomes.</title>
        <authorList>
            <person name="Floudas D."/>
            <person name="Binder M."/>
            <person name="Riley R."/>
            <person name="Barry K."/>
            <person name="Blanchette R.A."/>
            <person name="Henrissat B."/>
            <person name="Martinez A.T."/>
            <person name="Otillar R."/>
            <person name="Spatafora J.W."/>
            <person name="Yadav J.S."/>
            <person name="Aerts A."/>
            <person name="Benoit I."/>
            <person name="Boyd A."/>
            <person name="Carlson A."/>
            <person name="Copeland A."/>
            <person name="Coutinho P.M."/>
            <person name="de Vries R.P."/>
            <person name="Ferreira P."/>
            <person name="Findley K."/>
            <person name="Foster B."/>
            <person name="Gaskell J."/>
            <person name="Glotzer D."/>
            <person name="Gorecki P."/>
            <person name="Heitman J."/>
            <person name="Hesse C."/>
            <person name="Hori C."/>
            <person name="Igarashi K."/>
            <person name="Jurgens J.A."/>
            <person name="Kallen N."/>
            <person name="Kersten P."/>
            <person name="Kohler A."/>
            <person name="Kuees U."/>
            <person name="Kumar T.K.A."/>
            <person name="Kuo A."/>
            <person name="LaButti K."/>
            <person name="Larrondo L.F."/>
            <person name="Lindquist E."/>
            <person name="Ling A."/>
            <person name="Lombard V."/>
            <person name="Lucas S."/>
            <person name="Lundell T."/>
            <person name="Martin R."/>
            <person name="McLaughlin D.J."/>
            <person name="Morgenstern I."/>
            <person name="Morin E."/>
            <person name="Murat C."/>
            <person name="Nagy L.G."/>
            <person name="Nolan M."/>
            <person name="Ohm R.A."/>
            <person name="Patyshakuliyeva A."/>
            <person name="Rokas A."/>
            <person name="Ruiz-Duenas F.J."/>
            <person name="Sabat G."/>
            <person name="Salamov A."/>
            <person name="Samejima M."/>
            <person name="Schmutz J."/>
            <person name="Slot J.C."/>
            <person name="St John F."/>
            <person name="Stenlid J."/>
            <person name="Sun H."/>
            <person name="Sun S."/>
            <person name="Syed K."/>
            <person name="Tsang A."/>
            <person name="Wiebenga A."/>
            <person name="Young D."/>
            <person name="Pisabarro A."/>
            <person name="Eastwood D.C."/>
            <person name="Martin F."/>
            <person name="Cullen D."/>
            <person name="Grigoriev I.V."/>
            <person name="Hibbett D.S."/>
        </authorList>
    </citation>
    <scope>NUCLEOTIDE SEQUENCE [LARGE SCALE GENOMIC DNA]</scope>
    <source>
        <strain evidence="2">TFB10046</strain>
    </source>
</reference>
<sequence length="183" mass="20961">MSRKFTLAIADSEMELNGTPRELRDARPDTNAGLWDPLQPGTQYKAIDGQEPGWAGVFISPAGQWTLTYDSLSDPDPTVPKTAGLEPRVAVLVKFVHHDMAELERWYKEEHLKMLRAVPGWIRSWRYKLEDKSDVVLALHEYESDKSFESADLEATRSTEWTKRIVGAGGLMERRVFEVWKKQ</sequence>
<dbReference type="Proteomes" id="UP000006514">
    <property type="component" value="Unassembled WGS sequence"/>
</dbReference>
<dbReference type="InParanoid" id="J0LDI1"/>
<dbReference type="EMBL" id="JH687927">
    <property type="protein sequence ID" value="EJD34690.1"/>
    <property type="molecule type" value="Genomic_DNA"/>
</dbReference>